<organism evidence="2 3">
    <name type="scientific">Tetradesmus obliquus</name>
    <name type="common">Green alga</name>
    <name type="synonym">Acutodesmus obliquus</name>
    <dbReference type="NCBI Taxonomy" id="3088"/>
    <lineage>
        <taxon>Eukaryota</taxon>
        <taxon>Viridiplantae</taxon>
        <taxon>Chlorophyta</taxon>
        <taxon>core chlorophytes</taxon>
        <taxon>Chlorophyceae</taxon>
        <taxon>CS clade</taxon>
        <taxon>Sphaeropleales</taxon>
        <taxon>Scenedesmaceae</taxon>
        <taxon>Tetradesmus</taxon>
    </lineage>
</organism>
<dbReference type="InterPro" id="IPR038765">
    <property type="entry name" value="Papain-like_cys_pep_sf"/>
</dbReference>
<evidence type="ECO:0000259" key="1">
    <source>
        <dbReference type="Pfam" id="PF00112"/>
    </source>
</evidence>
<dbReference type="Proteomes" id="UP000256970">
    <property type="component" value="Unassembled WGS sequence"/>
</dbReference>
<protein>
    <recommendedName>
        <fullName evidence="1">Peptidase C1A papain C-terminal domain-containing protein</fullName>
    </recommendedName>
</protein>
<dbReference type="InterPro" id="IPR000668">
    <property type="entry name" value="Peptidase_C1A_C"/>
</dbReference>
<dbReference type="Pfam" id="PF00112">
    <property type="entry name" value="Peptidase_C1"/>
    <property type="match status" value="1"/>
</dbReference>
<dbReference type="SUPFAM" id="SSF54001">
    <property type="entry name" value="Cysteine proteinases"/>
    <property type="match status" value="1"/>
</dbReference>
<accession>A0A383W081</accession>
<dbReference type="GO" id="GO:0006508">
    <property type="term" value="P:proteolysis"/>
    <property type="evidence" value="ECO:0007669"/>
    <property type="project" value="InterPro"/>
</dbReference>
<proteinExistence type="predicted"/>
<dbReference type="EMBL" id="FNXT01001024">
    <property type="protein sequence ID" value="SZX71087.1"/>
    <property type="molecule type" value="Genomic_DNA"/>
</dbReference>
<feature type="domain" description="Peptidase C1A papain C-terminal" evidence="1">
    <location>
        <begin position="9"/>
        <end position="75"/>
    </location>
</feature>
<dbReference type="Gene3D" id="3.90.70.10">
    <property type="entry name" value="Cysteine proteinases"/>
    <property type="match status" value="1"/>
</dbReference>
<reference evidence="2 3" key="1">
    <citation type="submission" date="2016-10" db="EMBL/GenBank/DDBJ databases">
        <authorList>
            <person name="Cai Z."/>
        </authorList>
    </citation>
    <scope>NUCLEOTIDE SEQUENCE [LARGE SCALE GENOMIC DNA]</scope>
</reference>
<keyword evidence="3" id="KW-1185">Reference proteome</keyword>
<evidence type="ECO:0000313" key="2">
    <source>
        <dbReference type="EMBL" id="SZX71087.1"/>
    </source>
</evidence>
<dbReference type="GO" id="GO:0008234">
    <property type="term" value="F:cysteine-type peptidase activity"/>
    <property type="evidence" value="ECO:0007669"/>
    <property type="project" value="InterPro"/>
</dbReference>
<name>A0A383W081_TETOB</name>
<gene>
    <name evidence="2" type="ORF">BQ4739_LOCUS11228</name>
</gene>
<evidence type="ECO:0000313" key="3">
    <source>
        <dbReference type="Proteomes" id="UP000256970"/>
    </source>
</evidence>
<dbReference type="AlphaFoldDB" id="A0A383W081"/>
<sequence>MALSWDDFQRFTAYKTGVFSAVDELTSGADGVMHAVFCYGWWDDPRSGSDGYWLCKNSWFTDWGLKGTFKMAYGSAYIMQPDYTFAVQFTTANFAARTSQVKQRLKQASFVYDPTAPGCVLYNPKQPLRLVKLADDLATLAVTSSVITVL</sequence>